<evidence type="ECO:0000313" key="3">
    <source>
        <dbReference type="Proteomes" id="UP001217500"/>
    </source>
</evidence>
<dbReference type="RefSeq" id="WP_289504617.1">
    <property type="nucleotide sequence ID" value="NZ_CP116805.1"/>
</dbReference>
<evidence type="ECO:0000313" key="2">
    <source>
        <dbReference type="EMBL" id="WCL54886.1"/>
    </source>
</evidence>
<dbReference type="SMART" id="SM00873">
    <property type="entry name" value="B3_4"/>
    <property type="match status" value="1"/>
</dbReference>
<protein>
    <submittedName>
        <fullName evidence="2">Phenylalanine--tRNA ligase beta subunit-related protein</fullName>
    </submittedName>
</protein>
<dbReference type="InterPro" id="IPR020825">
    <property type="entry name" value="Phe-tRNA_synthase-like_B3/B4"/>
</dbReference>
<name>A0AAF0BMR9_9PROT</name>
<dbReference type="Proteomes" id="UP001217500">
    <property type="component" value="Chromosome"/>
</dbReference>
<sequence>MSKFIYSIDPEFADYGVDVCLGTFVTPVAIRPSPEPLVAAVAEAADARRQSMLGEAASSDPVVQATRRAFKGCGKDPSRYRPSAERLIRRAIGALEIPSISNVVDVCNLVSLKTGFSAGVYDISWIVGDCMLRVGDAGESYETVGKSEVNIDGLPVFFDEKGPFGSPYMDSLRTAVDGDTDIMLFVLYGLNSPKDDIRTATELAAHLIETWCLPEGA</sequence>
<dbReference type="GO" id="GO:0003723">
    <property type="term" value="F:RNA binding"/>
    <property type="evidence" value="ECO:0007669"/>
    <property type="project" value="InterPro"/>
</dbReference>
<gene>
    <name evidence="2" type="ORF">PH603_03825</name>
</gene>
<dbReference type="AlphaFoldDB" id="A0AAF0BMR9"/>
<keyword evidence="2" id="KW-0436">Ligase</keyword>
<dbReference type="InterPro" id="IPR005146">
    <property type="entry name" value="B3/B4_tRNA-bd"/>
</dbReference>
<proteinExistence type="predicted"/>
<dbReference type="KEGG" id="gso:PH603_03825"/>
<keyword evidence="3" id="KW-1185">Reference proteome</keyword>
<dbReference type="EMBL" id="CP116805">
    <property type="protein sequence ID" value="WCL54886.1"/>
    <property type="molecule type" value="Genomic_DNA"/>
</dbReference>
<dbReference type="Pfam" id="PF03483">
    <property type="entry name" value="B3_4"/>
    <property type="match status" value="1"/>
</dbReference>
<evidence type="ECO:0000259" key="1">
    <source>
        <dbReference type="SMART" id="SM00873"/>
    </source>
</evidence>
<dbReference type="PANTHER" id="PTHR39209">
    <property type="match status" value="1"/>
</dbReference>
<reference evidence="2" key="1">
    <citation type="submission" date="2023-01" db="EMBL/GenBank/DDBJ databases">
        <title>The genome sequence of Kordiimonadaceae bacterium 6D33.</title>
        <authorList>
            <person name="Liu Y."/>
        </authorList>
    </citation>
    <scope>NUCLEOTIDE SEQUENCE</scope>
    <source>
        <strain evidence="2">6D33</strain>
    </source>
</reference>
<dbReference type="PANTHER" id="PTHR39209:SF2">
    <property type="entry name" value="CYTOPLASMIC PROTEIN"/>
    <property type="match status" value="1"/>
</dbReference>
<dbReference type="SUPFAM" id="SSF56037">
    <property type="entry name" value="PheT/TilS domain"/>
    <property type="match status" value="1"/>
</dbReference>
<dbReference type="GO" id="GO:0004826">
    <property type="term" value="F:phenylalanine-tRNA ligase activity"/>
    <property type="evidence" value="ECO:0007669"/>
    <property type="project" value="InterPro"/>
</dbReference>
<dbReference type="Gene3D" id="3.50.40.10">
    <property type="entry name" value="Phenylalanyl-trna Synthetase, Chain B, domain 3"/>
    <property type="match status" value="1"/>
</dbReference>
<organism evidence="2 3">
    <name type="scientific">Gimibacter soli</name>
    <dbReference type="NCBI Taxonomy" id="3024400"/>
    <lineage>
        <taxon>Bacteria</taxon>
        <taxon>Pseudomonadati</taxon>
        <taxon>Pseudomonadota</taxon>
        <taxon>Alphaproteobacteria</taxon>
        <taxon>Kordiimonadales</taxon>
        <taxon>Temperatibacteraceae</taxon>
        <taxon>Gimibacter</taxon>
    </lineage>
</organism>
<accession>A0AAF0BMR9</accession>
<feature type="domain" description="B3/B4 tRNA-binding" evidence="1">
    <location>
        <begin position="65"/>
        <end position="213"/>
    </location>
</feature>